<name>E8LKY5_SUCHY</name>
<dbReference type="EMBL" id="AEVO01000079">
    <property type="protein sequence ID" value="EFY06809.1"/>
    <property type="molecule type" value="Genomic_DNA"/>
</dbReference>
<comment type="caution">
    <text evidence="1">The sequence shown here is derived from an EMBL/GenBank/DDBJ whole genome shotgun (WGS) entry which is preliminary data.</text>
</comment>
<proteinExistence type="predicted"/>
<gene>
    <name evidence="1" type="ORF">HMPREF9444_01385</name>
</gene>
<dbReference type="AlphaFoldDB" id="E8LKY5"/>
<evidence type="ECO:0000313" key="2">
    <source>
        <dbReference type="Proteomes" id="UP000018458"/>
    </source>
</evidence>
<accession>E8LKY5</accession>
<keyword evidence="2" id="KW-1185">Reference proteome</keyword>
<organism evidence="1 2">
    <name type="scientific">Succinatimonas hippei (strain DSM 22608 / JCM 16073 / KCTC 15190 / YIT 12066)</name>
    <dbReference type="NCBI Taxonomy" id="762983"/>
    <lineage>
        <taxon>Bacteria</taxon>
        <taxon>Pseudomonadati</taxon>
        <taxon>Pseudomonadota</taxon>
        <taxon>Gammaproteobacteria</taxon>
        <taxon>Aeromonadales</taxon>
        <taxon>Succinivibrionaceae</taxon>
        <taxon>Succinatimonas</taxon>
    </lineage>
</organism>
<reference evidence="1 2" key="1">
    <citation type="submission" date="2011-01" db="EMBL/GenBank/DDBJ databases">
        <authorList>
            <person name="Weinstock G."/>
            <person name="Sodergren E."/>
            <person name="Clifton S."/>
            <person name="Fulton L."/>
            <person name="Fulton B."/>
            <person name="Courtney L."/>
            <person name="Fronick C."/>
            <person name="Harrison M."/>
            <person name="Strong C."/>
            <person name="Farmer C."/>
            <person name="Delahaunty K."/>
            <person name="Markovic C."/>
            <person name="Hall O."/>
            <person name="Minx P."/>
            <person name="Tomlinson C."/>
            <person name="Mitreva M."/>
            <person name="Hou S."/>
            <person name="Chen J."/>
            <person name="Wollam A."/>
            <person name="Pepin K.H."/>
            <person name="Johnson M."/>
            <person name="Bhonagiri V."/>
            <person name="Zhang X."/>
            <person name="Suruliraj S."/>
            <person name="Warren W."/>
            <person name="Chinwalla A."/>
            <person name="Mardis E.R."/>
            <person name="Wilson R.K."/>
        </authorList>
    </citation>
    <scope>NUCLEOTIDE SEQUENCE [LARGE SCALE GENOMIC DNA]</scope>
    <source>
        <strain evidence="2">DSM 22608 / JCM 16073 / KCTC 15190 / YIT 12066</strain>
    </source>
</reference>
<dbReference type="HOGENOM" id="CLU_3240536_0_0_6"/>
<protein>
    <submittedName>
        <fullName evidence="1">Uncharacterized protein</fullName>
    </submittedName>
</protein>
<sequence length="43" mass="5180">MCTIINALFCLSTKKINKFYIFIFFFINQIIKKPAFGELFHEF</sequence>
<evidence type="ECO:0000313" key="1">
    <source>
        <dbReference type="EMBL" id="EFY06809.1"/>
    </source>
</evidence>
<dbReference type="Proteomes" id="UP000018458">
    <property type="component" value="Unassembled WGS sequence"/>
</dbReference>